<organism evidence="1 2">
    <name type="scientific">Falsibacillus albus</name>
    <dbReference type="NCBI Taxonomy" id="2478915"/>
    <lineage>
        <taxon>Bacteria</taxon>
        <taxon>Bacillati</taxon>
        <taxon>Bacillota</taxon>
        <taxon>Bacilli</taxon>
        <taxon>Bacillales</taxon>
        <taxon>Bacillaceae</taxon>
        <taxon>Falsibacillus</taxon>
    </lineage>
</organism>
<dbReference type="Proteomes" id="UP000276770">
    <property type="component" value="Unassembled WGS sequence"/>
</dbReference>
<gene>
    <name evidence="1" type="ORF">D9X91_06775</name>
</gene>
<comment type="caution">
    <text evidence="1">The sequence shown here is derived from an EMBL/GenBank/DDBJ whole genome shotgun (WGS) entry which is preliminary data.</text>
</comment>
<dbReference type="AlphaFoldDB" id="A0A3L7K152"/>
<evidence type="ECO:0008006" key="3">
    <source>
        <dbReference type="Google" id="ProtNLM"/>
    </source>
</evidence>
<sequence length="768" mass="84762">MQVTNDVKVSSIAPSDSPLALKEGDIYHAAVKERLPNNEAVLKVRNQEIKVKFEQPPISNQGKTTIEVVDPKQTPPLVRSAASQSNVQSSTVKPSDGAVLTALNDGKKVTDDVKAAAEMLQKKGIPLSKQTFQDIKNFIEHGEGTLSEKLETLSLIAKKGIDFTPLQMKSVHEALFGDSFANHLKDIDSGFVFSEVKGQVYQKPGDVYSAAMEGIKSGDLEKAIFLLKEAMKEDPSQSALLKKSVVQSEQLLRLAESKAGSPDAEKLLKLANNLLLSTLKQQSSTEVAVTPIEAPQENVLLNKVNDMIKAIKKEPDLARVIQEIENMSPQLPSDLVSSIQQSGEKAKKLLDIGKEMAARQELMSTLTSVAAEVNKKQADRHPQKADDSYQLNDELFASIPFESKDFIVKTISMKLSQAAIDFKSFKQDITKNLQTIEQGIGKTPAAKPLLEATIKQLDQTILRSDFMLYTDMKTEKKLLTASSQLSQAKQLLAQGEYPEARKIVADIKKMVDKIMFKPSDTRMQHFVSKEVAQLQPSSPGKQLLEAFDQAQIGLKQQPSARGVFEYMRQLGLTHEAEHAQALAQNGKSSGPESNLKNILLQLQNDPDSAGQHSGKVDAMLQNMTGQQLLSKNDASGLQSMMFNLPLVLKDQVENVKVYINSNGHSQKIDWENCSLFFLLETKKLGDLGISLKTNNRNLSIDIKNDSQGFKEKMEPLTDIAKERLEEIGYGIGGIHFSSLHVEKKQTPADEKQSIKQPIITEKGYDFSI</sequence>
<protein>
    <recommendedName>
        <fullName evidence="3">Flagellar hook-length control protein FliK</fullName>
    </recommendedName>
</protein>
<name>A0A3L7K152_9BACI</name>
<proteinExistence type="predicted"/>
<evidence type="ECO:0000313" key="1">
    <source>
        <dbReference type="EMBL" id="RLQ96798.1"/>
    </source>
</evidence>
<reference evidence="1 2" key="1">
    <citation type="submission" date="2018-10" db="EMBL/GenBank/DDBJ databases">
        <title>Falsibacillus sp. genome draft.</title>
        <authorList>
            <person name="Shi S."/>
        </authorList>
    </citation>
    <scope>NUCLEOTIDE SEQUENCE [LARGE SCALE GENOMIC DNA]</scope>
    <source>
        <strain evidence="1 2">GY 10110</strain>
    </source>
</reference>
<dbReference type="EMBL" id="RCVZ01000003">
    <property type="protein sequence ID" value="RLQ96798.1"/>
    <property type="molecule type" value="Genomic_DNA"/>
</dbReference>
<keyword evidence="2" id="KW-1185">Reference proteome</keyword>
<evidence type="ECO:0000313" key="2">
    <source>
        <dbReference type="Proteomes" id="UP000276770"/>
    </source>
</evidence>
<dbReference type="RefSeq" id="WP_121679819.1">
    <property type="nucleotide sequence ID" value="NZ_RCVZ01000003.1"/>
</dbReference>
<dbReference type="OrthoDB" id="2351076at2"/>
<accession>A0A3L7K152</accession>